<gene>
    <name evidence="1" type="ORF">Hamer_G012862</name>
</gene>
<reference evidence="1" key="1">
    <citation type="journal article" date="2021" name="Sci. Adv.">
        <title>The American lobster genome reveals insights on longevity, neural, and immune adaptations.</title>
        <authorList>
            <person name="Polinski J.M."/>
            <person name="Zimin A.V."/>
            <person name="Clark K.F."/>
            <person name="Kohn A.B."/>
            <person name="Sadowski N."/>
            <person name="Timp W."/>
            <person name="Ptitsyn A."/>
            <person name="Khanna P."/>
            <person name="Romanova D.Y."/>
            <person name="Williams P."/>
            <person name="Greenwood S.J."/>
            <person name="Moroz L.L."/>
            <person name="Walt D.R."/>
            <person name="Bodnar A.G."/>
        </authorList>
    </citation>
    <scope>NUCLEOTIDE SEQUENCE</scope>
    <source>
        <strain evidence="1">GMGI-L3</strain>
    </source>
</reference>
<protein>
    <submittedName>
        <fullName evidence="1">Uncharacterized protein</fullName>
    </submittedName>
</protein>
<dbReference type="Proteomes" id="UP000747542">
    <property type="component" value="Unassembled WGS sequence"/>
</dbReference>
<name>A0A8J5K5G4_HOMAM</name>
<proteinExistence type="predicted"/>
<dbReference type="EMBL" id="JAHLQT010021643">
    <property type="protein sequence ID" value="KAG7167410.1"/>
    <property type="molecule type" value="Genomic_DNA"/>
</dbReference>
<sequence length="141" mass="16350">MKKTGCYGLPHERRLALWVPHPMKKTGTVPLPHEEETGYCTATHEEDWVLYRYPMKKLPMKKTGCLCRYCTTPCYPAMKRLGTVPLPHEEDWPLPHVCTVLLPHEEDCVLYRYPMKKTGCCTATPPHEEDWKETVYCTATP</sequence>
<comment type="caution">
    <text evidence="1">The sequence shown here is derived from an EMBL/GenBank/DDBJ whole genome shotgun (WGS) entry which is preliminary data.</text>
</comment>
<evidence type="ECO:0000313" key="2">
    <source>
        <dbReference type="Proteomes" id="UP000747542"/>
    </source>
</evidence>
<organism evidence="1 2">
    <name type="scientific">Homarus americanus</name>
    <name type="common">American lobster</name>
    <dbReference type="NCBI Taxonomy" id="6706"/>
    <lineage>
        <taxon>Eukaryota</taxon>
        <taxon>Metazoa</taxon>
        <taxon>Ecdysozoa</taxon>
        <taxon>Arthropoda</taxon>
        <taxon>Crustacea</taxon>
        <taxon>Multicrustacea</taxon>
        <taxon>Malacostraca</taxon>
        <taxon>Eumalacostraca</taxon>
        <taxon>Eucarida</taxon>
        <taxon>Decapoda</taxon>
        <taxon>Pleocyemata</taxon>
        <taxon>Astacidea</taxon>
        <taxon>Nephropoidea</taxon>
        <taxon>Nephropidae</taxon>
        <taxon>Homarus</taxon>
    </lineage>
</organism>
<keyword evidence="2" id="KW-1185">Reference proteome</keyword>
<evidence type="ECO:0000313" key="1">
    <source>
        <dbReference type="EMBL" id="KAG7167410.1"/>
    </source>
</evidence>
<dbReference type="AlphaFoldDB" id="A0A8J5K5G4"/>
<accession>A0A8J5K5G4</accession>